<dbReference type="AlphaFoldDB" id="A0A423Q2Q5"/>
<evidence type="ECO:0000313" key="3">
    <source>
        <dbReference type="Proteomes" id="UP000285310"/>
    </source>
</evidence>
<dbReference type="GO" id="GO:0003677">
    <property type="term" value="F:DNA binding"/>
    <property type="evidence" value="ECO:0007669"/>
    <property type="project" value="UniProtKB-KW"/>
</dbReference>
<dbReference type="InterPro" id="IPR036388">
    <property type="entry name" value="WH-like_DNA-bd_sf"/>
</dbReference>
<dbReference type="Proteomes" id="UP000285310">
    <property type="component" value="Unassembled WGS sequence"/>
</dbReference>
<accession>A0A423Q2Q5</accession>
<keyword evidence="3" id="KW-1185">Reference proteome</keyword>
<keyword evidence="2" id="KW-0238">DNA-binding</keyword>
<dbReference type="Gene3D" id="1.10.10.10">
    <property type="entry name" value="Winged helix-like DNA-binding domain superfamily/Winged helix DNA-binding domain"/>
    <property type="match status" value="1"/>
</dbReference>
<name>A0A423Q2Q5_9GAMM</name>
<dbReference type="GO" id="GO:0006355">
    <property type="term" value="P:regulation of DNA-templated transcription"/>
    <property type="evidence" value="ECO:0007669"/>
    <property type="project" value="UniProtKB-ARBA"/>
</dbReference>
<organism evidence="2 3">
    <name type="scientific">Salinisphaera japonica YTM-1</name>
    <dbReference type="NCBI Taxonomy" id="1209778"/>
    <lineage>
        <taxon>Bacteria</taxon>
        <taxon>Pseudomonadati</taxon>
        <taxon>Pseudomonadota</taxon>
        <taxon>Gammaproteobacteria</taxon>
        <taxon>Salinisphaerales</taxon>
        <taxon>Salinisphaeraceae</taxon>
        <taxon>Salinisphaera</taxon>
    </lineage>
</organism>
<protein>
    <submittedName>
        <fullName evidence="2">DNA-binding protein</fullName>
    </submittedName>
</protein>
<dbReference type="SUPFAM" id="SSF46785">
    <property type="entry name" value="Winged helix' DNA-binding domain"/>
    <property type="match status" value="1"/>
</dbReference>
<dbReference type="InterPro" id="IPR011991">
    <property type="entry name" value="ArsR-like_HTH"/>
</dbReference>
<comment type="caution">
    <text evidence="2">The sequence shown here is derived from an EMBL/GenBank/DDBJ whole genome shotgun (WGS) entry which is preliminary data.</text>
</comment>
<dbReference type="EMBL" id="AYKG01000001">
    <property type="protein sequence ID" value="ROO32833.1"/>
    <property type="molecule type" value="Genomic_DNA"/>
</dbReference>
<reference evidence="2 3" key="1">
    <citation type="submission" date="2013-10" db="EMBL/GenBank/DDBJ databases">
        <title>Salinisphaera japonica YTM-1 Genome Sequencing.</title>
        <authorList>
            <person name="Lai Q."/>
            <person name="Li C."/>
            <person name="Shao Z."/>
        </authorList>
    </citation>
    <scope>NUCLEOTIDE SEQUENCE [LARGE SCALE GENOMIC DNA]</scope>
    <source>
        <strain evidence="2 3">YTM-1</strain>
    </source>
</reference>
<proteinExistence type="predicted"/>
<gene>
    <name evidence="2" type="ORF">SAJA_00960</name>
</gene>
<dbReference type="OrthoDB" id="5738144at2"/>
<dbReference type="CDD" id="cd00090">
    <property type="entry name" value="HTH_ARSR"/>
    <property type="match status" value="1"/>
</dbReference>
<dbReference type="RefSeq" id="WP_123656767.1">
    <property type="nucleotide sequence ID" value="NZ_AYKG01000001.1"/>
</dbReference>
<dbReference type="Pfam" id="PF13412">
    <property type="entry name" value="HTH_24"/>
    <property type="match status" value="1"/>
</dbReference>
<evidence type="ECO:0000313" key="2">
    <source>
        <dbReference type="EMBL" id="ROO32833.1"/>
    </source>
</evidence>
<dbReference type="InParanoid" id="A0A423Q2Q5"/>
<evidence type="ECO:0000256" key="1">
    <source>
        <dbReference type="SAM" id="MobiDB-lite"/>
    </source>
</evidence>
<sequence>MLELLLGGQTAEKVLLYLNEQDRGYGREIARACGLPVTPVNRQLAKFAEAGYLVSQVFGRARVYTWNPRNPLVASLRVFLSDAFSMLPSSQQAALSMQRRRPRNAAKRLEPIDE</sequence>
<dbReference type="InterPro" id="IPR036390">
    <property type="entry name" value="WH_DNA-bd_sf"/>
</dbReference>
<feature type="region of interest" description="Disordered" evidence="1">
    <location>
        <begin position="93"/>
        <end position="114"/>
    </location>
</feature>